<dbReference type="CDD" id="cd00371">
    <property type="entry name" value="HMA"/>
    <property type="match status" value="1"/>
</dbReference>
<dbReference type="SUPFAM" id="SSF55008">
    <property type="entry name" value="HMA, heavy metal-associated domain"/>
    <property type="match status" value="1"/>
</dbReference>
<dbReference type="InterPro" id="IPR036163">
    <property type="entry name" value="HMA_dom_sf"/>
</dbReference>
<evidence type="ECO:0000313" key="4">
    <source>
        <dbReference type="EMBL" id="KAF3340590.1"/>
    </source>
</evidence>
<dbReference type="Gene3D" id="3.30.70.100">
    <property type="match status" value="1"/>
</dbReference>
<sequence length="277" mass="31279">MNASLGALFSSLTIRAFPPSLLDCFKYRANKRRRLVPHPSTIMGDEAEKPRVTELFVRMDCNGCVQRIKKALHNIEGVYEVYTDIAQQKLTVVGRADPERIVKAIKRTKKVATVYSHVVPEEPAPPANQEAPSGEAPAVEQPPPLAEGPLPVYPPVEQEARLEMNNMPPQVRMMHEYPHDYGHRDYGSSNPNYYGMRQYENNYNSYANATHSYNSYQPSTYASEYHHGYTQPSLLENQHAVPVPVYGNSGYYQRRERTDGQITSAFSDENPNACSIV</sequence>
<feature type="domain" description="HMA" evidence="3">
    <location>
        <begin position="50"/>
        <end position="113"/>
    </location>
</feature>
<feature type="region of interest" description="Disordered" evidence="2">
    <location>
        <begin position="120"/>
        <end position="145"/>
    </location>
</feature>
<dbReference type="GO" id="GO:0046872">
    <property type="term" value="F:metal ion binding"/>
    <property type="evidence" value="ECO:0007669"/>
    <property type="project" value="UniProtKB-KW"/>
</dbReference>
<gene>
    <name evidence="4" type="ORF">FCM35_KLT09434</name>
</gene>
<comment type="caution">
    <text evidence="4">The sequence shown here is derived from an EMBL/GenBank/DDBJ whole genome shotgun (WGS) entry which is preliminary data.</text>
</comment>
<reference evidence="4" key="1">
    <citation type="submission" date="2020-01" db="EMBL/GenBank/DDBJ databases">
        <title>Genome sequence of Kobresia littledalei, the first chromosome-level genome in the family Cyperaceae.</title>
        <authorList>
            <person name="Qu G."/>
        </authorList>
    </citation>
    <scope>NUCLEOTIDE SEQUENCE</scope>
    <source>
        <strain evidence="4">C.B.Clarke</strain>
        <tissue evidence="4">Leaf</tissue>
    </source>
</reference>
<evidence type="ECO:0000313" key="5">
    <source>
        <dbReference type="Proteomes" id="UP000623129"/>
    </source>
</evidence>
<organism evidence="4 5">
    <name type="scientific">Carex littledalei</name>
    <dbReference type="NCBI Taxonomy" id="544730"/>
    <lineage>
        <taxon>Eukaryota</taxon>
        <taxon>Viridiplantae</taxon>
        <taxon>Streptophyta</taxon>
        <taxon>Embryophyta</taxon>
        <taxon>Tracheophyta</taxon>
        <taxon>Spermatophyta</taxon>
        <taxon>Magnoliopsida</taxon>
        <taxon>Liliopsida</taxon>
        <taxon>Poales</taxon>
        <taxon>Cyperaceae</taxon>
        <taxon>Cyperoideae</taxon>
        <taxon>Cariceae</taxon>
        <taxon>Carex</taxon>
        <taxon>Carex subgen. Euthyceras</taxon>
    </lineage>
</organism>
<evidence type="ECO:0000256" key="2">
    <source>
        <dbReference type="SAM" id="MobiDB-lite"/>
    </source>
</evidence>
<dbReference type="PANTHER" id="PTHR22814:SF320">
    <property type="entry name" value="OS01G0309800 PROTEIN"/>
    <property type="match status" value="1"/>
</dbReference>
<dbReference type="InterPro" id="IPR006121">
    <property type="entry name" value="HMA_dom"/>
</dbReference>
<keyword evidence="1" id="KW-0479">Metal-binding</keyword>
<dbReference type="AlphaFoldDB" id="A0A833VSQ5"/>
<evidence type="ECO:0000259" key="3">
    <source>
        <dbReference type="PROSITE" id="PS50846"/>
    </source>
</evidence>
<evidence type="ECO:0000256" key="1">
    <source>
        <dbReference type="ARBA" id="ARBA00022723"/>
    </source>
</evidence>
<dbReference type="OrthoDB" id="1919822at2759"/>
<proteinExistence type="predicted"/>
<dbReference type="Pfam" id="PF00403">
    <property type="entry name" value="HMA"/>
    <property type="match status" value="1"/>
</dbReference>
<keyword evidence="5" id="KW-1185">Reference proteome</keyword>
<dbReference type="Proteomes" id="UP000623129">
    <property type="component" value="Unassembled WGS sequence"/>
</dbReference>
<protein>
    <submittedName>
        <fullName evidence="4">Rab-like protein 6</fullName>
    </submittedName>
</protein>
<name>A0A833VSQ5_9POAL</name>
<dbReference type="PROSITE" id="PS50846">
    <property type="entry name" value="HMA_2"/>
    <property type="match status" value="1"/>
</dbReference>
<dbReference type="EMBL" id="SWLB01000002">
    <property type="protein sequence ID" value="KAF3340590.1"/>
    <property type="molecule type" value="Genomic_DNA"/>
</dbReference>
<accession>A0A833VSQ5</accession>
<dbReference type="PANTHER" id="PTHR22814">
    <property type="entry name" value="COPPER TRANSPORT PROTEIN ATOX1-RELATED"/>
    <property type="match status" value="1"/>
</dbReference>